<comment type="caution">
    <text evidence="9">The sequence shown here is derived from an EMBL/GenBank/DDBJ whole genome shotgun (WGS) entry which is preliminary data.</text>
</comment>
<evidence type="ECO:0000313" key="9">
    <source>
        <dbReference type="EMBL" id="KAH0504980.1"/>
    </source>
</evidence>
<dbReference type="InterPro" id="IPR053899">
    <property type="entry name" value="C5orf34-like_2nd"/>
</dbReference>
<dbReference type="Pfam" id="PF15025">
    <property type="entry name" value="C5orf34-like_N"/>
    <property type="match status" value="1"/>
</dbReference>
<name>A0A8J6G658_MICOH</name>
<evidence type="ECO:0000256" key="1">
    <source>
        <dbReference type="ARBA" id="ARBA00004496"/>
    </source>
</evidence>
<reference evidence="9" key="1">
    <citation type="submission" date="2020-03" db="EMBL/GenBank/DDBJ databases">
        <title>Studies in the Genomics of Life Span.</title>
        <authorList>
            <person name="Glass D."/>
        </authorList>
    </citation>
    <scope>NUCLEOTIDE SEQUENCE</scope>
    <source>
        <strain evidence="9">LTLLF</strain>
        <tissue evidence="9">Muscle</tissue>
    </source>
</reference>
<dbReference type="EMBL" id="JAATJU010024787">
    <property type="protein sequence ID" value="KAH0504980.1"/>
    <property type="molecule type" value="Genomic_DNA"/>
</dbReference>
<dbReference type="SMART" id="SM00543">
    <property type="entry name" value="MIF4G"/>
    <property type="match status" value="1"/>
</dbReference>
<keyword evidence="2" id="KW-0963">Cytoplasm</keyword>
<dbReference type="PANTHER" id="PTHR34531">
    <property type="entry name" value="ZGC:153352"/>
    <property type="match status" value="1"/>
</dbReference>
<dbReference type="GO" id="GO:0003723">
    <property type="term" value="F:RNA binding"/>
    <property type="evidence" value="ECO:0007669"/>
    <property type="project" value="InterPro"/>
</dbReference>
<dbReference type="AlphaFoldDB" id="A0A8J6G658"/>
<organism evidence="9 10">
    <name type="scientific">Microtus ochrogaster</name>
    <name type="common">Prairie vole</name>
    <dbReference type="NCBI Taxonomy" id="79684"/>
    <lineage>
        <taxon>Eukaryota</taxon>
        <taxon>Metazoa</taxon>
        <taxon>Chordata</taxon>
        <taxon>Craniata</taxon>
        <taxon>Vertebrata</taxon>
        <taxon>Euteleostomi</taxon>
        <taxon>Mammalia</taxon>
        <taxon>Eutheria</taxon>
        <taxon>Euarchontoglires</taxon>
        <taxon>Glires</taxon>
        <taxon>Rodentia</taxon>
        <taxon>Myomorpha</taxon>
        <taxon>Muroidea</taxon>
        <taxon>Cricetidae</taxon>
        <taxon>Arvicolinae</taxon>
        <taxon>Microtus</taxon>
    </lineage>
</organism>
<dbReference type="Proteomes" id="UP000710432">
    <property type="component" value="Unassembled WGS sequence"/>
</dbReference>
<comment type="subcellular location">
    <subcellularLocation>
        <location evidence="1">Cytoplasm</location>
    </subcellularLocation>
</comment>
<dbReference type="Gene3D" id="2.40.50.40">
    <property type="match status" value="1"/>
</dbReference>
<accession>A0A8J6G658</accession>
<dbReference type="InterPro" id="IPR027830">
    <property type="entry name" value="C5orf34-like_N"/>
</dbReference>
<comment type="subunit">
    <text evidence="5">Interacts with the RRM1-RRM2 and C-terminus regions of PABPC1 in a 1:1 stoichiometry. Interacts with EIF4A.</text>
</comment>
<evidence type="ECO:0000313" key="10">
    <source>
        <dbReference type="Proteomes" id="UP000710432"/>
    </source>
</evidence>
<feature type="compositionally biased region" description="Basic and acidic residues" evidence="7">
    <location>
        <begin position="889"/>
        <end position="902"/>
    </location>
</feature>
<evidence type="ECO:0000259" key="8">
    <source>
        <dbReference type="SMART" id="SM00543"/>
    </source>
</evidence>
<dbReference type="InterPro" id="IPR003890">
    <property type="entry name" value="MIF4G-like_typ-3"/>
</dbReference>
<protein>
    <recommendedName>
        <fullName evidence="6">Polyadenylate-binding protein-interacting protein 1</fullName>
    </recommendedName>
</protein>
<dbReference type="PANTHER" id="PTHR34531:SF1">
    <property type="entry name" value="CHROMOSOME 5 OPEN READING FRAME 34"/>
    <property type="match status" value="1"/>
</dbReference>
<dbReference type="Pfam" id="PF15016">
    <property type="entry name" value="C5orf34_C"/>
    <property type="match status" value="1"/>
</dbReference>
<feature type="domain" description="MIF4G" evidence="8">
    <location>
        <begin position="84"/>
        <end position="287"/>
    </location>
</feature>
<dbReference type="InterPro" id="IPR027865">
    <property type="entry name" value="C5orf34-like_C"/>
</dbReference>
<dbReference type="InterPro" id="IPR016024">
    <property type="entry name" value="ARM-type_fold"/>
</dbReference>
<feature type="region of interest" description="Disordered" evidence="7">
    <location>
        <begin position="889"/>
        <end position="917"/>
    </location>
</feature>
<evidence type="ECO:0000256" key="5">
    <source>
        <dbReference type="ARBA" id="ARBA00063561"/>
    </source>
</evidence>
<dbReference type="Gene3D" id="1.25.40.180">
    <property type="match status" value="1"/>
</dbReference>
<proteinExistence type="predicted"/>
<evidence type="ECO:0000256" key="4">
    <source>
        <dbReference type="ARBA" id="ARBA00053366"/>
    </source>
</evidence>
<comment type="function">
    <text evidence="4">Acts as a coactivator in the regulation of translation initiation of poly(A)-containing mRNAs. Its stimulatory activity on translation is mediated via its action on PABPC1. Competes with PAIP2 for binding to PABPC1. Its association with EIF4A and PABPC1 may potentiate contacts between mRNA termini. May also be involved in translationally coupled mRNA turnover. Implicated with other RNA-binding proteins in the cytoplasmic deadenylation/translational and decay interplay of the FOS mRNA mediated by the major coding-region determinant of instability (mCRD) domain.</text>
</comment>
<evidence type="ECO:0000256" key="3">
    <source>
        <dbReference type="ARBA" id="ARBA00022845"/>
    </source>
</evidence>
<dbReference type="Pfam" id="PF02854">
    <property type="entry name" value="MIF4G"/>
    <property type="match status" value="1"/>
</dbReference>
<gene>
    <name evidence="9" type="ORF">LTLLF_180745</name>
</gene>
<dbReference type="Pfam" id="PF22833">
    <property type="entry name" value="C5orf34_2nd"/>
    <property type="match status" value="1"/>
</dbReference>
<dbReference type="SUPFAM" id="SSF48371">
    <property type="entry name" value="ARM repeat"/>
    <property type="match status" value="1"/>
</dbReference>
<keyword evidence="3" id="KW-0810">Translation regulation</keyword>
<dbReference type="GO" id="GO:0006417">
    <property type="term" value="P:regulation of translation"/>
    <property type="evidence" value="ECO:0007669"/>
    <property type="project" value="UniProtKB-KW"/>
</dbReference>
<dbReference type="GO" id="GO:0005737">
    <property type="term" value="C:cytoplasm"/>
    <property type="evidence" value="ECO:0007669"/>
    <property type="project" value="UniProtKB-SubCell"/>
</dbReference>
<sequence>MTSPKATGAIAPVTDQTRPQRAPPSSQDKIPQQNSESAMAKPQVVVAPVLMSKLSANAPEFYPSGYSNYTESYEDGCEDYPTLSEYVQDFLNHLTEQPGSFETEIEQFAETLNGWVTTDDALQELVELIYQQTDESWYTVEKSEQYEMVKRYIFIRCRTEYEVKDQAAKGDEVTRKRFHAFVLFLGELYLNLEIKGTNGQVTRADILQVGLRELLNALFANPMDDNLICAVKLLKLTGSVLEDTWKEKGKTDMEEIIQRIENVVLDANCSRDVKQMLLKLVELRSSNWGRVHATSTYREATPENDPNYFMNEPTFYTSDGVPFTAADPDYQEKYQELLEREDFFPDYEENGTDLSGAGDPYLDDIDDEMDPEIEEAYEKFCLESERLLQSVAEPGVGMAAEVLMVLYEDDSVQVRYADGSTLQLSPCGSEFLFEKAPALSTHPLEQPERIRQRTHFVISTYRDQLQRALDFRNSSATCPFLSESLIPPERKKHIFIDFSEVKWPGLAGDYSVTYSESCALKITSLDGHAYLCLPRSQHEFTVHFLCKVSQKPDSSVVLPETNDRVPKDKLVGKTTKFCTCGSSSGQRLKTKENEPHRQVLKSKEASASMCCVNGTEGKEGLPSPSTRHSCVYAWMKQRWSVASCPEHWKYPLSLALRFHNRVSVASGTDADFPASGSITSDAAEEGGEEVSVLPRALSLSCPAPHLHRWNFCDSLLQRQSDGEDYSYPELVKVVWCKGVTYRILQHCAKTRLSLSHNYHVCCWKMVPEVNANNPLPVLLKESLIPSVGRFLAYSDDKVHAVFLDGITLTLNWNFSSSAENREVSVMIVLALSYDQPQPRPPVSSKSPRGRWSTAWVIRPPAKPRNRRDVFHISPGFGRRVELTASTRLSCERQEPLREEPASRRPQGPRGLGRSGPRLRLYGAAEGRSAVGSPADCEASWDTRDEDKSRLLVPDGCCCILTQFMMASKVEKTQALQQCFSTESLISSLGLGIFCLVADRLLRFSVIHQNDWLRALSDNIVHGVIGMWSWAVVIGIKKKADFGEVLLAGFLASVIDIDHFFLARSLSLKAALTLPRRPFLHCSTVIPVAVVSLKLTMHLFRLRDSWCFLPWMLFISWASHHIRDGIPILPIASSCCTEVSHHVSRRLLERVNACSIQRADGDCDLAAVIVHPLMHGTLCHIVTGKDALASCRELLSFYDSKK</sequence>
<feature type="region of interest" description="Disordered" evidence="7">
    <location>
        <begin position="1"/>
        <end position="39"/>
    </location>
</feature>
<feature type="compositionally biased region" description="Polar residues" evidence="7">
    <location>
        <begin position="14"/>
        <end position="37"/>
    </location>
</feature>
<evidence type="ECO:0000256" key="7">
    <source>
        <dbReference type="SAM" id="MobiDB-lite"/>
    </source>
</evidence>
<evidence type="ECO:0000256" key="2">
    <source>
        <dbReference type="ARBA" id="ARBA00022490"/>
    </source>
</evidence>
<dbReference type="FunFam" id="1.25.40.180:FF:000016">
    <property type="entry name" value="polyadenylate-binding protein-interacting protein 1 isoform X1"/>
    <property type="match status" value="1"/>
</dbReference>
<evidence type="ECO:0000256" key="6">
    <source>
        <dbReference type="ARBA" id="ARBA00074029"/>
    </source>
</evidence>
<dbReference type="InterPro" id="IPR053901">
    <property type="entry name" value="C5orf34-like"/>
</dbReference>